<dbReference type="STRING" id="243159.AFE_0361"/>
<dbReference type="eggNOG" id="ENOG5031343">
    <property type="taxonomic scope" value="Bacteria"/>
</dbReference>
<evidence type="ECO:0008006" key="4">
    <source>
        <dbReference type="Google" id="ProtNLM"/>
    </source>
</evidence>
<dbReference type="EMBL" id="CP001219">
    <property type="protein sequence ID" value="ACK79117.1"/>
    <property type="molecule type" value="Genomic_DNA"/>
</dbReference>
<reference evidence="2 3" key="1">
    <citation type="journal article" date="2008" name="BMC Genomics">
        <title>Acidithiobacillus ferrooxidans metabolism: from genome sequence to industrial applications.</title>
        <authorList>
            <person name="Valdes J."/>
            <person name="Pedroso I."/>
            <person name="Quatrini R."/>
            <person name="Dodson R.J."/>
            <person name="Tettelin H."/>
            <person name="Blake R.II."/>
            <person name="Eisen J.A."/>
            <person name="Holmes D.S."/>
        </authorList>
    </citation>
    <scope>NUCLEOTIDE SEQUENCE [LARGE SCALE GENOMIC DNA]</scope>
    <source>
        <strain evidence="3">ATCC 23270 / DSM 14882 / CIP 104768 / NCIMB 8455</strain>
    </source>
</reference>
<feature type="transmembrane region" description="Helical" evidence="1">
    <location>
        <begin position="65"/>
        <end position="91"/>
    </location>
</feature>
<dbReference type="AlphaFoldDB" id="B7J4B1"/>
<keyword evidence="1" id="KW-0472">Membrane</keyword>
<evidence type="ECO:0000313" key="2">
    <source>
        <dbReference type="EMBL" id="ACK79117.1"/>
    </source>
</evidence>
<keyword evidence="1" id="KW-1133">Transmembrane helix</keyword>
<keyword evidence="1" id="KW-0812">Transmembrane</keyword>
<proteinExistence type="predicted"/>
<name>B7J4B1_ACIF2</name>
<dbReference type="HOGENOM" id="CLU_1500405_0_0_6"/>
<accession>B7J4B1</accession>
<gene>
    <name evidence="2" type="ordered locus">AFE_0361</name>
</gene>
<evidence type="ECO:0000256" key="1">
    <source>
        <dbReference type="SAM" id="Phobius"/>
    </source>
</evidence>
<protein>
    <recommendedName>
        <fullName evidence="4">DUF948 domain-containing protein</fullName>
    </recommendedName>
</protein>
<keyword evidence="3" id="KW-1185">Reference proteome</keyword>
<dbReference type="Proteomes" id="UP000001362">
    <property type="component" value="Chromosome"/>
</dbReference>
<organism evidence="2 3">
    <name type="scientific">Acidithiobacillus ferrooxidans (strain ATCC 23270 / DSM 14882 / CIP 104768 / NCIMB 8455)</name>
    <name type="common">Ferrobacillus ferrooxidans (strain ATCC 23270)</name>
    <dbReference type="NCBI Taxonomy" id="243159"/>
    <lineage>
        <taxon>Bacteria</taxon>
        <taxon>Pseudomonadati</taxon>
        <taxon>Pseudomonadota</taxon>
        <taxon>Acidithiobacillia</taxon>
        <taxon>Acidithiobacillales</taxon>
        <taxon>Acidithiobacillaceae</taxon>
        <taxon>Acidithiobacillus</taxon>
    </lineage>
</organism>
<dbReference type="KEGG" id="afr:AFE_0361"/>
<dbReference type="PaxDb" id="243159-AFE_0361"/>
<sequence>MYCPSEEACARHVGARDFTPPADAAYNEKGRRDRHGVVADCCPSPHLIRISFRCPEAWGEGRMTVSAGVTIIAIVMIIILLVITVTAVVLIRTQLRLERLLARVEQDIGPLIFDAKVALADIKHITRTGRVQMDRVDSTLRYLSVEIMDTADTLVRPVRELGLWYHALRTGWRYFSRKH</sequence>
<evidence type="ECO:0000313" key="3">
    <source>
        <dbReference type="Proteomes" id="UP000001362"/>
    </source>
</evidence>